<dbReference type="GO" id="GO:0045296">
    <property type="term" value="F:cadherin binding"/>
    <property type="evidence" value="ECO:0007669"/>
    <property type="project" value="InterPro"/>
</dbReference>
<dbReference type="PANTHER" id="PTHR18914:SF9">
    <property type="entry name" value="CATENIN ALPHA"/>
    <property type="match status" value="1"/>
</dbReference>
<dbReference type="AlphaFoldDB" id="A0A183PT77"/>
<evidence type="ECO:0000256" key="1">
    <source>
        <dbReference type="ARBA" id="ARBA00004282"/>
    </source>
</evidence>
<dbReference type="EMBL" id="UZAL01038935">
    <property type="protein sequence ID" value="VDP74573.1"/>
    <property type="molecule type" value="Genomic_DNA"/>
</dbReference>
<dbReference type="STRING" id="31246.A0A183PT77"/>
<dbReference type="GO" id="GO:0008013">
    <property type="term" value="F:beta-catenin binding"/>
    <property type="evidence" value="ECO:0007669"/>
    <property type="project" value="TreeGrafter"/>
</dbReference>
<dbReference type="Pfam" id="PF01044">
    <property type="entry name" value="Vinculin"/>
    <property type="match status" value="1"/>
</dbReference>
<dbReference type="PANTHER" id="PTHR18914">
    <property type="entry name" value="ALPHA CATENIN"/>
    <property type="match status" value="1"/>
</dbReference>
<keyword evidence="5" id="KW-0130">Cell adhesion</keyword>
<evidence type="ECO:0000256" key="6">
    <source>
        <dbReference type="ARBA" id="ARBA00022949"/>
    </source>
</evidence>
<evidence type="ECO:0000256" key="4">
    <source>
        <dbReference type="ARBA" id="ARBA00022490"/>
    </source>
</evidence>
<evidence type="ECO:0000256" key="5">
    <source>
        <dbReference type="ARBA" id="ARBA00022889"/>
    </source>
</evidence>
<dbReference type="GO" id="GO:0051015">
    <property type="term" value="F:actin filament binding"/>
    <property type="evidence" value="ECO:0007669"/>
    <property type="project" value="InterPro"/>
</dbReference>
<protein>
    <submittedName>
        <fullName evidence="7">Uncharacterized protein</fullName>
    </submittedName>
</protein>
<dbReference type="GO" id="GO:0016477">
    <property type="term" value="P:cell migration"/>
    <property type="evidence" value="ECO:0007669"/>
    <property type="project" value="TreeGrafter"/>
</dbReference>
<dbReference type="Proteomes" id="UP000269396">
    <property type="component" value="Unassembled WGS sequence"/>
</dbReference>
<sequence length="136" mass="15624">MCPDSASRRDLSAYLQRVTFYCHQLSITSRVKAGVHMLSDEIFESATSLIQAAKNLMTSVVLTVKESYIASTKYRNSSNQRCIVQWQMRTPEKKSLVSDYLKNSSIYNRDYLFDELNSHHPDALNELSQFKHPPNS</sequence>
<dbReference type="PRINTS" id="PR00805">
    <property type="entry name" value="ALPHACATENIN"/>
</dbReference>
<evidence type="ECO:0000256" key="2">
    <source>
        <dbReference type="ARBA" id="ARBA00004496"/>
    </source>
</evidence>
<gene>
    <name evidence="7" type="ORF">SMTD_LOCUS17563</name>
</gene>
<dbReference type="GO" id="GO:0098609">
    <property type="term" value="P:cell-cell adhesion"/>
    <property type="evidence" value="ECO:0007669"/>
    <property type="project" value="TreeGrafter"/>
</dbReference>
<dbReference type="GO" id="GO:0016342">
    <property type="term" value="C:catenin complex"/>
    <property type="evidence" value="ECO:0007669"/>
    <property type="project" value="TreeGrafter"/>
</dbReference>
<dbReference type="GO" id="GO:0005912">
    <property type="term" value="C:adherens junction"/>
    <property type="evidence" value="ECO:0007669"/>
    <property type="project" value="TreeGrafter"/>
</dbReference>
<evidence type="ECO:0000313" key="7">
    <source>
        <dbReference type="EMBL" id="VDP74573.1"/>
    </source>
</evidence>
<organism evidence="7 8">
    <name type="scientific">Schistosoma mattheei</name>
    <dbReference type="NCBI Taxonomy" id="31246"/>
    <lineage>
        <taxon>Eukaryota</taxon>
        <taxon>Metazoa</taxon>
        <taxon>Spiralia</taxon>
        <taxon>Lophotrochozoa</taxon>
        <taxon>Platyhelminthes</taxon>
        <taxon>Trematoda</taxon>
        <taxon>Digenea</taxon>
        <taxon>Strigeidida</taxon>
        <taxon>Schistosomatoidea</taxon>
        <taxon>Schistosomatidae</taxon>
        <taxon>Schistosoma</taxon>
    </lineage>
</organism>
<dbReference type="SUPFAM" id="SSF47220">
    <property type="entry name" value="alpha-catenin/vinculin-like"/>
    <property type="match status" value="1"/>
</dbReference>
<reference evidence="7 8" key="1">
    <citation type="submission" date="2018-11" db="EMBL/GenBank/DDBJ databases">
        <authorList>
            <consortium name="Pathogen Informatics"/>
        </authorList>
    </citation>
    <scope>NUCLEOTIDE SEQUENCE [LARGE SCALE GENOMIC DNA]</scope>
    <source>
        <strain>Denwood</strain>
        <strain evidence="8">Zambia</strain>
    </source>
</reference>
<comment type="similarity">
    <text evidence="3">Belongs to the vinculin/alpha-catenin family.</text>
</comment>
<evidence type="ECO:0000256" key="3">
    <source>
        <dbReference type="ARBA" id="ARBA00008376"/>
    </source>
</evidence>
<accession>A0A183PT77</accession>
<dbReference type="InterPro" id="IPR001033">
    <property type="entry name" value="Alpha_catenin"/>
</dbReference>
<proteinExistence type="inferred from homology"/>
<dbReference type="InterPro" id="IPR036723">
    <property type="entry name" value="Alpha-catenin/vinculin-like_sf"/>
</dbReference>
<dbReference type="InterPro" id="IPR006077">
    <property type="entry name" value="Vinculin/catenin"/>
</dbReference>
<evidence type="ECO:0000313" key="8">
    <source>
        <dbReference type="Proteomes" id="UP000269396"/>
    </source>
</evidence>
<keyword evidence="4" id="KW-0963">Cytoplasm</keyword>
<keyword evidence="8" id="KW-1185">Reference proteome</keyword>
<keyword evidence="6" id="KW-0965">Cell junction</keyword>
<dbReference type="Gene3D" id="1.20.120.230">
    <property type="entry name" value="Alpha-catenin/vinculin-like"/>
    <property type="match status" value="1"/>
</dbReference>
<comment type="subcellular location">
    <subcellularLocation>
        <location evidence="1">Cell junction</location>
    </subcellularLocation>
    <subcellularLocation>
        <location evidence="2">Cytoplasm</location>
    </subcellularLocation>
</comment>
<name>A0A183PT77_9TREM</name>
<dbReference type="GO" id="GO:0005737">
    <property type="term" value="C:cytoplasm"/>
    <property type="evidence" value="ECO:0007669"/>
    <property type="project" value="UniProtKB-SubCell"/>
</dbReference>